<comment type="caution">
    <text evidence="2">The sequence shown here is derived from an EMBL/GenBank/DDBJ whole genome shotgun (WGS) entry which is preliminary data.</text>
</comment>
<evidence type="ECO:0000259" key="1">
    <source>
        <dbReference type="Pfam" id="PF09791"/>
    </source>
</evidence>
<dbReference type="EMBL" id="JAKKPZ010000011">
    <property type="protein sequence ID" value="KAI1715423.1"/>
    <property type="molecule type" value="Genomic_DNA"/>
</dbReference>
<keyword evidence="3" id="KW-1185">Reference proteome</keyword>
<evidence type="ECO:0000313" key="2">
    <source>
        <dbReference type="EMBL" id="KAI1715423.1"/>
    </source>
</evidence>
<dbReference type="GO" id="GO:0005739">
    <property type="term" value="C:mitochondrion"/>
    <property type="evidence" value="ECO:0007669"/>
    <property type="project" value="TreeGrafter"/>
</dbReference>
<feature type="domain" description="Oxidoreductase-like" evidence="1">
    <location>
        <begin position="57"/>
        <end position="86"/>
    </location>
</feature>
<dbReference type="Pfam" id="PF09791">
    <property type="entry name" value="Oxidored-like"/>
    <property type="match status" value="1"/>
</dbReference>
<dbReference type="PANTHER" id="PTHR21193">
    <property type="entry name" value="OXIDOREDUCTASE-LIKE DOMAIN-CONTAINING PROTEIN 1"/>
    <property type="match status" value="1"/>
</dbReference>
<dbReference type="AlphaFoldDB" id="A0AAD4N8S3"/>
<evidence type="ECO:0000313" key="3">
    <source>
        <dbReference type="Proteomes" id="UP001201812"/>
    </source>
</evidence>
<gene>
    <name evidence="2" type="ORF">DdX_07736</name>
</gene>
<accession>A0AAD4N8S3</accession>
<name>A0AAD4N8S3_9BILA</name>
<dbReference type="PANTHER" id="PTHR21193:SF3">
    <property type="entry name" value="OXIDOREDUCTASE-LIKE DOMAIN-CONTAINING PROTEIN 1"/>
    <property type="match status" value="1"/>
</dbReference>
<organism evidence="2 3">
    <name type="scientific">Ditylenchus destructor</name>
    <dbReference type="NCBI Taxonomy" id="166010"/>
    <lineage>
        <taxon>Eukaryota</taxon>
        <taxon>Metazoa</taxon>
        <taxon>Ecdysozoa</taxon>
        <taxon>Nematoda</taxon>
        <taxon>Chromadorea</taxon>
        <taxon>Rhabditida</taxon>
        <taxon>Tylenchina</taxon>
        <taxon>Tylenchomorpha</taxon>
        <taxon>Sphaerularioidea</taxon>
        <taxon>Anguinidae</taxon>
        <taxon>Anguininae</taxon>
        <taxon>Ditylenchus</taxon>
    </lineage>
</organism>
<dbReference type="InterPro" id="IPR039251">
    <property type="entry name" value="OXLD1"/>
</dbReference>
<protein>
    <submittedName>
        <fullName evidence="2">Oxidoreductase-like domain-containing protein 1</fullName>
    </submittedName>
</protein>
<sequence length="130" mass="14413">MRAQLITYIEVGFSFECDAGSYFSRLSYTGPLLCDQAPSSSNATNDIPEPDGFPDAPEPTMCCGSGCGNCIWIQYADAIADYYERNAPPNVDGKTLSREAKLEAMKEQLDRHVDDPNLKAYLWMEIQSKA</sequence>
<dbReference type="Proteomes" id="UP001201812">
    <property type="component" value="Unassembled WGS sequence"/>
</dbReference>
<dbReference type="InterPro" id="IPR019180">
    <property type="entry name" value="Oxidoreductase-like_N"/>
</dbReference>
<proteinExistence type="predicted"/>
<reference evidence="2" key="1">
    <citation type="submission" date="2022-01" db="EMBL/GenBank/DDBJ databases">
        <title>Genome Sequence Resource for Two Populations of Ditylenchus destructor, the Migratory Endoparasitic Phytonematode.</title>
        <authorList>
            <person name="Zhang H."/>
            <person name="Lin R."/>
            <person name="Xie B."/>
        </authorList>
    </citation>
    <scope>NUCLEOTIDE SEQUENCE</scope>
    <source>
        <strain evidence="2">BazhouSP</strain>
    </source>
</reference>